<dbReference type="PANTHER" id="PTHR11807:SF12">
    <property type="entry name" value="CYTOPLASMIC TRNA 2-THIOLATION PROTEIN 1"/>
    <property type="match status" value="1"/>
</dbReference>
<organism evidence="4 5">
    <name type="scientific">Caldiarchaeum subterraneum</name>
    <dbReference type="NCBI Taxonomy" id="311458"/>
    <lineage>
        <taxon>Archaea</taxon>
        <taxon>Nitrososphaerota</taxon>
        <taxon>Candidatus Caldarchaeales</taxon>
        <taxon>Candidatus Caldarchaeaceae</taxon>
        <taxon>Candidatus Caldarchaeum</taxon>
    </lineage>
</organism>
<feature type="domain" description="tRNA(Ile)-lysidine/2-thiocytidine synthase N-terminal" evidence="3">
    <location>
        <begin position="52"/>
        <end position="244"/>
    </location>
</feature>
<evidence type="ECO:0000313" key="4">
    <source>
        <dbReference type="EMBL" id="HIQ29367.1"/>
    </source>
</evidence>
<dbReference type="PIRSF" id="PIRSF004976">
    <property type="entry name" value="ATPase_YdaO"/>
    <property type="match status" value="1"/>
</dbReference>
<feature type="binding site" evidence="2">
    <location>
        <position position="296"/>
    </location>
    <ligand>
        <name>Zn(2+)</name>
        <dbReference type="ChEBI" id="CHEBI:29105"/>
        <label>2</label>
    </ligand>
</feature>
<dbReference type="GO" id="GO:0000049">
    <property type="term" value="F:tRNA binding"/>
    <property type="evidence" value="ECO:0007669"/>
    <property type="project" value="InterPro"/>
</dbReference>
<keyword evidence="2" id="KW-0862">Zinc</keyword>
<dbReference type="GO" id="GO:0016740">
    <property type="term" value="F:transferase activity"/>
    <property type="evidence" value="ECO:0007669"/>
    <property type="project" value="UniProtKB-KW"/>
</dbReference>
<dbReference type="InterPro" id="IPR011063">
    <property type="entry name" value="TilS/TtcA_N"/>
</dbReference>
<dbReference type="Gene3D" id="3.40.50.620">
    <property type="entry name" value="HUPs"/>
    <property type="match status" value="1"/>
</dbReference>
<feature type="binding site" evidence="2">
    <location>
        <position position="27"/>
    </location>
    <ligand>
        <name>Zn(2+)</name>
        <dbReference type="ChEBI" id="CHEBI:29105"/>
        <label>1</label>
    </ligand>
</feature>
<accession>A0A832ZV17</accession>
<evidence type="ECO:0000259" key="3">
    <source>
        <dbReference type="Pfam" id="PF01171"/>
    </source>
</evidence>
<reference evidence="4" key="1">
    <citation type="journal article" date="2020" name="ISME J.">
        <title>Gammaproteobacteria mediating utilization of methyl-, sulfur- and petroleum organic compounds in deep ocean hydrothermal plumes.</title>
        <authorList>
            <person name="Zhou Z."/>
            <person name="Liu Y."/>
            <person name="Pan J."/>
            <person name="Cron B.R."/>
            <person name="Toner B.M."/>
            <person name="Anantharaman K."/>
            <person name="Breier J.A."/>
            <person name="Dick G.J."/>
            <person name="Li M."/>
        </authorList>
    </citation>
    <scope>NUCLEOTIDE SEQUENCE</scope>
    <source>
        <strain evidence="4">SZUA-1515</strain>
    </source>
</reference>
<dbReference type="GO" id="GO:0046872">
    <property type="term" value="F:metal ion binding"/>
    <property type="evidence" value="ECO:0007669"/>
    <property type="project" value="UniProtKB-KW"/>
</dbReference>
<protein>
    <submittedName>
        <fullName evidence="4">TIGR00269 family protein</fullName>
    </submittedName>
</protein>
<dbReference type="InterPro" id="IPR000541">
    <property type="entry name" value="Ncs6/Tuc1/Ctu1"/>
</dbReference>
<evidence type="ECO:0000313" key="5">
    <source>
        <dbReference type="Proteomes" id="UP000608579"/>
    </source>
</evidence>
<dbReference type="GO" id="GO:0002144">
    <property type="term" value="C:cytosolic tRNA wobble base thiouridylase complex"/>
    <property type="evidence" value="ECO:0007669"/>
    <property type="project" value="TreeGrafter"/>
</dbReference>
<dbReference type="EMBL" id="DQVM01000040">
    <property type="protein sequence ID" value="HIQ29367.1"/>
    <property type="molecule type" value="Genomic_DNA"/>
</dbReference>
<name>A0A832ZV17_CALS0</name>
<dbReference type="Proteomes" id="UP000608579">
    <property type="component" value="Unassembled WGS sequence"/>
</dbReference>
<dbReference type="InterPro" id="IPR035107">
    <property type="entry name" value="tRNA_thiolation_TtcA_Ctu1"/>
</dbReference>
<comment type="caution">
    <text evidence="4">The sequence shown here is derived from an EMBL/GenBank/DDBJ whole genome shotgun (WGS) entry which is preliminary data.</text>
</comment>
<evidence type="ECO:0000256" key="1">
    <source>
        <dbReference type="ARBA" id="ARBA00022679"/>
    </source>
</evidence>
<dbReference type="GO" id="GO:0002143">
    <property type="term" value="P:tRNA wobble position uridine thiolation"/>
    <property type="evidence" value="ECO:0007669"/>
    <property type="project" value="TreeGrafter"/>
</dbReference>
<dbReference type="NCBIfam" id="TIGR00269">
    <property type="entry name" value="TIGR00269 family protein"/>
    <property type="match status" value="1"/>
</dbReference>
<feature type="binding site" evidence="2">
    <location>
        <position position="7"/>
    </location>
    <ligand>
        <name>Zn(2+)</name>
        <dbReference type="ChEBI" id="CHEBI:29105"/>
        <label>1</label>
    </ligand>
</feature>
<gene>
    <name evidence="4" type="ORF">EYH45_02255</name>
</gene>
<keyword evidence="2" id="KW-0479">Metal-binding</keyword>
<evidence type="ECO:0000256" key="2">
    <source>
        <dbReference type="PIRSR" id="PIRSR004976-50"/>
    </source>
</evidence>
<keyword evidence="1" id="KW-0808">Transferase</keyword>
<feature type="binding site" evidence="2">
    <location>
        <position position="293"/>
    </location>
    <ligand>
        <name>Zn(2+)</name>
        <dbReference type="ChEBI" id="CHEBI:29105"/>
        <label>2</label>
    </ligand>
</feature>
<dbReference type="PANTHER" id="PTHR11807">
    <property type="entry name" value="ATPASES OF THE PP SUPERFAMILY-RELATED"/>
    <property type="match status" value="1"/>
</dbReference>
<dbReference type="InterPro" id="IPR014729">
    <property type="entry name" value="Rossmann-like_a/b/a_fold"/>
</dbReference>
<dbReference type="Pfam" id="PF01171">
    <property type="entry name" value="ATP_bind_3"/>
    <property type="match status" value="1"/>
</dbReference>
<feature type="binding site" evidence="2">
    <location>
        <position position="281"/>
    </location>
    <ligand>
        <name>Zn(2+)</name>
        <dbReference type="ChEBI" id="CHEBI:29105"/>
        <label>2</label>
    </ligand>
</feature>
<sequence length="312" mass="35747">MQLCSRCGGDRVVYHRVYSNERLCRACFIETFERRVVRTIGRYNMLRRDDRIAVAVSGGKDSLALLHVLWKIEKRFPEARLFAVTVDEGIEDYREEAVRYAVEYANKLGVDVYVVSFRQLYGFDLQEVMETSEYRGLGLQACSVCGVLRRKAINYAAKQLGATVIATAHTLDDIVQTYFMNILRGDLKRVEIGLRREEDGAIPRVTPFRLTPEREVVFYAYLMKIPFQASVCPNASQAMRDPIRKFLMEYDEKYPGSLYAALKSFEKILPAQDKEFTQRRCRVCGEPSSKEICRGCELLTFIQRGAVCGGMS</sequence>
<feature type="binding site" evidence="2">
    <location>
        <position position="4"/>
    </location>
    <ligand>
        <name>Zn(2+)</name>
        <dbReference type="ChEBI" id="CHEBI:29105"/>
        <label>1</label>
    </ligand>
</feature>
<dbReference type="SUPFAM" id="SSF52402">
    <property type="entry name" value="Adenine nucleotide alpha hydrolases-like"/>
    <property type="match status" value="1"/>
</dbReference>
<feature type="binding site" evidence="2">
    <location>
        <position position="284"/>
    </location>
    <ligand>
        <name>Zn(2+)</name>
        <dbReference type="ChEBI" id="CHEBI:29105"/>
        <label>2</label>
    </ligand>
</feature>
<feature type="binding site" evidence="2">
    <location>
        <position position="24"/>
    </location>
    <ligand>
        <name>Zn(2+)</name>
        <dbReference type="ChEBI" id="CHEBI:29105"/>
        <label>1</label>
    </ligand>
</feature>
<dbReference type="AlphaFoldDB" id="A0A832ZV17"/>
<proteinExistence type="predicted"/>